<evidence type="ECO:0000256" key="4">
    <source>
        <dbReference type="ARBA" id="ARBA00001946"/>
    </source>
</evidence>
<dbReference type="OrthoDB" id="423498at2759"/>
<feature type="binding site" evidence="15">
    <location>
        <position position="379"/>
    </location>
    <ligand>
        <name>substrate</name>
    </ligand>
</feature>
<keyword evidence="18" id="KW-1185">Reference proteome</keyword>
<dbReference type="PRINTS" id="PR01790">
    <property type="entry name" value="SMP30FAMILY"/>
</dbReference>
<dbReference type="Gene3D" id="2.120.10.30">
    <property type="entry name" value="TolB, C-terminal domain"/>
    <property type="match status" value="2"/>
</dbReference>
<evidence type="ECO:0000256" key="8">
    <source>
        <dbReference type="ARBA" id="ARBA00016808"/>
    </source>
</evidence>
<dbReference type="EC" id="3.1.1.17" evidence="7"/>
<keyword evidence="12" id="KW-0106">Calcium</keyword>
<dbReference type="PANTHER" id="PTHR10907">
    <property type="entry name" value="REGUCALCIN"/>
    <property type="match status" value="1"/>
</dbReference>
<dbReference type="PRINTS" id="PR01791">
    <property type="entry name" value="REGUCALCIN"/>
</dbReference>
<keyword evidence="15" id="KW-0862">Zinc</keyword>
<keyword evidence="9" id="KW-0963">Cytoplasm</keyword>
<comment type="subcellular location">
    <subcellularLocation>
        <location evidence="5">Cytoplasm</location>
    </subcellularLocation>
</comment>
<sequence>MPVEIVVKDACVTVGEGPHWDEASKTLYYVDIYANSVFRCNSVTKKVQKITLDNTIGFVIPSKKGGVIIGLGQTISHLDWDTKKVTVLHEVDQDKPTRFNDGKCDARGRLWAGTVGMENPPGIIEKGQGSLYSFDTDGSVKKHLEKLDCANGLAWSADNKSMYFIDSIPRCIYVFDYDLNSGTIKNQQTLIKFEPETESILGVPDGMTIDTNGKLWVAFFFGGRVVQFDPDTGKSMSVIHMPAHRTSSCCFGGTDYDEMFVTCSRYGCPDEELSKYPLSGSVFKQIAFGNSTIGEGPHWDEASQTLYYVDIEDKSVSRWNSATGGVQKIKLEKTIGFVIPSKKGDVIIGYGQTIARLEWDTKKITVLHEVEQDKSTRFNDAKCDPRGRIWAGTMGLEKQVAVVEKEQGSLYCIDTDGTIKKHLDKVSISNGLAWSADNKTMYYIDSIPRCVYAFDYDIDTGTPSNQRVIVQLPPDTEKTLGYPDGMAIDSEGKLWVACFYGGRVTRFDAETGKQIQTVEVPGLRTTSLCFGGKDYDDMFVTCSRHGCTLDELSKYPLSGSIFRVTGLGIKGCPAVMYEG</sequence>
<dbReference type="AlphaFoldDB" id="A0A8B6HEL4"/>
<dbReference type="GO" id="GO:0005737">
    <property type="term" value="C:cytoplasm"/>
    <property type="evidence" value="ECO:0007669"/>
    <property type="project" value="UniProtKB-SubCell"/>
</dbReference>
<dbReference type="InterPro" id="IPR013658">
    <property type="entry name" value="SGL"/>
</dbReference>
<feature type="domain" description="SMP-30/Gluconolactonase/LRE-like region" evidence="16">
    <location>
        <begin position="293"/>
        <end position="543"/>
    </location>
</feature>
<dbReference type="GO" id="GO:0004341">
    <property type="term" value="F:gluconolactonase activity"/>
    <property type="evidence" value="ECO:0007669"/>
    <property type="project" value="UniProtKB-EC"/>
</dbReference>
<accession>A0A8B6HEL4</accession>
<evidence type="ECO:0000256" key="13">
    <source>
        <dbReference type="ARBA" id="ARBA00032464"/>
    </source>
</evidence>
<dbReference type="PANTHER" id="PTHR10907:SF47">
    <property type="entry name" value="REGUCALCIN"/>
    <property type="match status" value="1"/>
</dbReference>
<proteinExistence type="inferred from homology"/>
<comment type="cofactor">
    <cofactor evidence="2">
        <name>Ca(2+)</name>
        <dbReference type="ChEBI" id="CHEBI:29108"/>
    </cofactor>
</comment>
<comment type="caution">
    <text evidence="17">The sequence shown here is derived from an EMBL/GenBank/DDBJ whole genome shotgun (WGS) entry which is preliminary data.</text>
</comment>
<dbReference type="Proteomes" id="UP000596742">
    <property type="component" value="Unassembled WGS sequence"/>
</dbReference>
<evidence type="ECO:0000259" key="16">
    <source>
        <dbReference type="Pfam" id="PF08450"/>
    </source>
</evidence>
<evidence type="ECO:0000256" key="9">
    <source>
        <dbReference type="ARBA" id="ARBA00022490"/>
    </source>
</evidence>
<feature type="active site" description="Proton donor/acceptor" evidence="14">
    <location>
        <position position="484"/>
    </location>
</feature>
<evidence type="ECO:0000313" key="18">
    <source>
        <dbReference type="Proteomes" id="UP000596742"/>
    </source>
</evidence>
<dbReference type="InterPro" id="IPR011042">
    <property type="entry name" value="6-blade_b-propeller_TolB-like"/>
</dbReference>
<evidence type="ECO:0000313" key="17">
    <source>
        <dbReference type="EMBL" id="VDI77837.1"/>
    </source>
</evidence>
<feature type="binding site" evidence="15">
    <location>
        <position position="430"/>
    </location>
    <ligand>
        <name>a divalent metal cation</name>
        <dbReference type="ChEBI" id="CHEBI:60240"/>
    </ligand>
</feature>
<evidence type="ECO:0000256" key="5">
    <source>
        <dbReference type="ARBA" id="ARBA00004496"/>
    </source>
</evidence>
<dbReference type="GO" id="GO:0030234">
    <property type="term" value="F:enzyme regulator activity"/>
    <property type="evidence" value="ECO:0007669"/>
    <property type="project" value="InterPro"/>
</dbReference>
<evidence type="ECO:0000256" key="11">
    <source>
        <dbReference type="ARBA" id="ARBA00022801"/>
    </source>
</evidence>
<name>A0A8B6HEL4_MYTGA</name>
<evidence type="ECO:0000256" key="2">
    <source>
        <dbReference type="ARBA" id="ARBA00001913"/>
    </source>
</evidence>
<comment type="cofactor">
    <cofactor evidence="15">
        <name>Zn(2+)</name>
        <dbReference type="ChEBI" id="CHEBI:29105"/>
    </cofactor>
    <text evidence="15">Binds 1 divalent metal cation per subunit.</text>
</comment>
<keyword evidence="10 15" id="KW-0479">Metal-binding</keyword>
<dbReference type="GO" id="GO:0019853">
    <property type="term" value="P:L-ascorbic acid biosynthetic process"/>
    <property type="evidence" value="ECO:0007669"/>
    <property type="project" value="TreeGrafter"/>
</dbReference>
<gene>
    <name evidence="17" type="ORF">MGAL_10B087302</name>
</gene>
<feature type="binding site" evidence="15">
    <location>
        <position position="397"/>
    </location>
    <ligand>
        <name>substrate</name>
    </ligand>
</feature>
<comment type="cofactor">
    <cofactor evidence="4">
        <name>Mg(2+)</name>
        <dbReference type="ChEBI" id="CHEBI:18420"/>
    </cofactor>
</comment>
<evidence type="ECO:0000256" key="6">
    <source>
        <dbReference type="ARBA" id="ARBA00008853"/>
    </source>
</evidence>
<protein>
    <recommendedName>
        <fullName evidence="8">Regucalcin</fullName>
        <ecNumber evidence="7">3.1.1.17</ecNumber>
    </recommendedName>
    <alternativeName>
        <fullName evidence="13">Gluconolactonase</fullName>
    </alternativeName>
</protein>
<dbReference type="SUPFAM" id="SSF63829">
    <property type="entry name" value="Calcium-dependent phosphotriesterase"/>
    <property type="match status" value="2"/>
</dbReference>
<dbReference type="InterPro" id="IPR005511">
    <property type="entry name" value="SMP-30"/>
</dbReference>
<organism evidence="17 18">
    <name type="scientific">Mytilus galloprovincialis</name>
    <name type="common">Mediterranean mussel</name>
    <dbReference type="NCBI Taxonomy" id="29158"/>
    <lineage>
        <taxon>Eukaryota</taxon>
        <taxon>Metazoa</taxon>
        <taxon>Spiralia</taxon>
        <taxon>Lophotrochozoa</taxon>
        <taxon>Mollusca</taxon>
        <taxon>Bivalvia</taxon>
        <taxon>Autobranchia</taxon>
        <taxon>Pteriomorphia</taxon>
        <taxon>Mytilida</taxon>
        <taxon>Mytiloidea</taxon>
        <taxon>Mytilidae</taxon>
        <taxon>Mytilinae</taxon>
        <taxon>Mytilus</taxon>
    </lineage>
</organism>
<dbReference type="FunFam" id="2.120.10.30:FF:000027">
    <property type="entry name" value="Regucalcin homologue"/>
    <property type="match status" value="2"/>
</dbReference>
<comment type="catalytic activity">
    <reaction evidence="1">
        <text>D-glucono-1,5-lactone + H2O = D-gluconate + H(+)</text>
        <dbReference type="Rhea" id="RHEA:10440"/>
        <dbReference type="ChEBI" id="CHEBI:15377"/>
        <dbReference type="ChEBI" id="CHEBI:15378"/>
        <dbReference type="ChEBI" id="CHEBI:16217"/>
        <dbReference type="ChEBI" id="CHEBI:18391"/>
        <dbReference type="EC" id="3.1.1.17"/>
    </reaction>
</comment>
<evidence type="ECO:0000256" key="10">
    <source>
        <dbReference type="ARBA" id="ARBA00022723"/>
    </source>
</evidence>
<dbReference type="Pfam" id="PF08450">
    <property type="entry name" value="SGL"/>
    <property type="match status" value="2"/>
</dbReference>
<reference evidence="17" key="1">
    <citation type="submission" date="2018-11" db="EMBL/GenBank/DDBJ databases">
        <authorList>
            <person name="Alioto T."/>
            <person name="Alioto T."/>
        </authorList>
    </citation>
    <scope>NUCLEOTIDE SEQUENCE</scope>
</reference>
<dbReference type="GO" id="GO:0005509">
    <property type="term" value="F:calcium ion binding"/>
    <property type="evidence" value="ECO:0007669"/>
    <property type="project" value="InterPro"/>
</dbReference>
<evidence type="ECO:0000256" key="14">
    <source>
        <dbReference type="PIRSR" id="PIRSR605511-1"/>
    </source>
</evidence>
<dbReference type="EMBL" id="UYJE01009894">
    <property type="protein sequence ID" value="VDI77837.1"/>
    <property type="molecule type" value="Genomic_DNA"/>
</dbReference>
<comment type="similarity">
    <text evidence="6">Belongs to the SMP-30/CGR1 family.</text>
</comment>
<feature type="binding site" evidence="15">
    <location>
        <position position="295"/>
    </location>
    <ligand>
        <name>a divalent metal cation</name>
        <dbReference type="ChEBI" id="CHEBI:60240"/>
    </ligand>
</feature>
<evidence type="ECO:0000256" key="12">
    <source>
        <dbReference type="ARBA" id="ARBA00022837"/>
    </source>
</evidence>
<evidence type="ECO:0000256" key="1">
    <source>
        <dbReference type="ARBA" id="ARBA00001589"/>
    </source>
</evidence>
<evidence type="ECO:0000256" key="3">
    <source>
        <dbReference type="ARBA" id="ARBA00001936"/>
    </source>
</evidence>
<keyword evidence="11 17" id="KW-0378">Hydrolase</keyword>
<comment type="cofactor">
    <cofactor evidence="3">
        <name>Mn(2+)</name>
        <dbReference type="ChEBI" id="CHEBI:29035"/>
    </cofactor>
</comment>
<dbReference type="InterPro" id="IPR008367">
    <property type="entry name" value="Regucalcin"/>
</dbReference>
<evidence type="ECO:0000256" key="15">
    <source>
        <dbReference type="PIRSR" id="PIRSR605511-2"/>
    </source>
</evidence>
<feature type="binding site" evidence="15">
    <location>
        <position position="484"/>
    </location>
    <ligand>
        <name>a divalent metal cation</name>
        <dbReference type="ChEBI" id="CHEBI:60240"/>
    </ligand>
</feature>
<feature type="domain" description="SMP-30/Gluconolactonase/LRE-like region" evidence="16">
    <location>
        <begin position="14"/>
        <end position="264"/>
    </location>
</feature>
<evidence type="ECO:0000256" key="7">
    <source>
        <dbReference type="ARBA" id="ARBA00013227"/>
    </source>
</evidence>
<feature type="binding site" evidence="15">
    <location>
        <position position="377"/>
    </location>
    <ligand>
        <name>substrate</name>
    </ligand>
</feature>